<dbReference type="InterPro" id="IPR002219">
    <property type="entry name" value="PKC_DAG/PE"/>
</dbReference>
<proteinExistence type="predicted"/>
<protein>
    <recommendedName>
        <fullName evidence="1">Phorbol-ester/DAG-type domain-containing protein</fullName>
    </recommendedName>
</protein>
<dbReference type="OrthoDB" id="2437133at2759"/>
<comment type="caution">
    <text evidence="2">The sequence shown here is derived from an EMBL/GenBank/DDBJ whole genome shotgun (WGS) entry which is preliminary data.</text>
</comment>
<evidence type="ECO:0000313" key="2">
    <source>
        <dbReference type="EMBL" id="RIB13108.1"/>
    </source>
</evidence>
<reference evidence="2 3" key="1">
    <citation type="submission" date="2018-06" db="EMBL/GenBank/DDBJ databases">
        <title>Comparative genomics reveals the genomic features of Rhizophagus irregularis, R. cerebriforme, R. diaphanum and Gigaspora rosea, and their symbiotic lifestyle signature.</title>
        <authorList>
            <person name="Morin E."/>
            <person name="San Clemente H."/>
            <person name="Chen E.C.H."/>
            <person name="De La Providencia I."/>
            <person name="Hainaut M."/>
            <person name="Kuo A."/>
            <person name="Kohler A."/>
            <person name="Murat C."/>
            <person name="Tang N."/>
            <person name="Roy S."/>
            <person name="Loubradou J."/>
            <person name="Henrissat B."/>
            <person name="Grigoriev I.V."/>
            <person name="Corradi N."/>
            <person name="Roux C."/>
            <person name="Martin F.M."/>
        </authorList>
    </citation>
    <scope>NUCLEOTIDE SEQUENCE [LARGE SCALE GENOMIC DNA]</scope>
    <source>
        <strain evidence="2 3">DAOM 194757</strain>
    </source>
</reference>
<evidence type="ECO:0000313" key="3">
    <source>
        <dbReference type="Proteomes" id="UP000266673"/>
    </source>
</evidence>
<accession>A0A397UUQ7</accession>
<dbReference type="AlphaFoldDB" id="A0A397UUQ7"/>
<gene>
    <name evidence="2" type="ORF">C2G38_2198748</name>
</gene>
<name>A0A397UUQ7_9GLOM</name>
<dbReference type="EMBL" id="QKWP01000956">
    <property type="protein sequence ID" value="RIB13108.1"/>
    <property type="molecule type" value="Genomic_DNA"/>
</dbReference>
<organism evidence="2 3">
    <name type="scientific">Gigaspora rosea</name>
    <dbReference type="NCBI Taxonomy" id="44941"/>
    <lineage>
        <taxon>Eukaryota</taxon>
        <taxon>Fungi</taxon>
        <taxon>Fungi incertae sedis</taxon>
        <taxon>Mucoromycota</taxon>
        <taxon>Glomeromycotina</taxon>
        <taxon>Glomeromycetes</taxon>
        <taxon>Diversisporales</taxon>
        <taxon>Gigasporaceae</taxon>
        <taxon>Gigaspora</taxon>
    </lineage>
</organism>
<sequence length="576" mass="66093">MDTWEIEGRSTQDSSNHCVVKICKAVFTTTWRKITENVLNKAKTNRTLALYYKDHKDEYMCSSCYNTIVVNALSAFKEHAVEWERGLKRHREENNLSMSESISLLTNIIFEKENQSMVIPLWNLKEEFVENNNNLIWLRREMVAKDFRLSSFFDSIYNASLSEKRSNKYLDKLDKKLAVEYYIICSNKNSKLTTFKKDISLFVDLMGVSTDAIDALSHAGIMISRRHLDREKTAITDNHLYEVASYIESKKSNALVLNVDDYHNIHTKRTSDTCSTSAAAHMTTLLLNCVDLQEYQYVFSTSKDLSKTPSPYWIFMLLELVRSAWKEIKPIVIDYLVENMHSRIRRQTSSCDTPQQLSKVAKVIDAKKTFEDAFVILKKSTYADKDTLALLMKKTKVFLLEIFSNIYQSLSQSSIAKGRNEKITCKLASLNITVGKKQMPLGFSSEHLPSYDKCDHCHELLCDGTGKSSMVIACGHGYHKSCFTLLNEKCYHCEIFLKLGIKNNVTSLLSRLSKIGKSKSKLKEIIEADEDSPQDQRIENEDDILEVFRKNKQALPKAEQAYSIALEKFLNANIVI</sequence>
<keyword evidence="3" id="KW-1185">Reference proteome</keyword>
<dbReference type="PROSITE" id="PS50081">
    <property type="entry name" value="ZF_DAG_PE_2"/>
    <property type="match status" value="1"/>
</dbReference>
<evidence type="ECO:0000259" key="1">
    <source>
        <dbReference type="PROSITE" id="PS50081"/>
    </source>
</evidence>
<feature type="domain" description="Phorbol-ester/DAG-type" evidence="1">
    <location>
        <begin position="440"/>
        <end position="490"/>
    </location>
</feature>
<dbReference type="Proteomes" id="UP000266673">
    <property type="component" value="Unassembled WGS sequence"/>
</dbReference>